<evidence type="ECO:0000313" key="1">
    <source>
        <dbReference type="EMBL" id="GBP44236.1"/>
    </source>
</evidence>
<evidence type="ECO:0000313" key="2">
    <source>
        <dbReference type="Proteomes" id="UP000299102"/>
    </source>
</evidence>
<comment type="caution">
    <text evidence="1">The sequence shown here is derived from an EMBL/GenBank/DDBJ whole genome shotgun (WGS) entry which is preliminary data.</text>
</comment>
<proteinExistence type="predicted"/>
<organism evidence="1 2">
    <name type="scientific">Eumeta variegata</name>
    <name type="common">Bagworm moth</name>
    <name type="synonym">Eumeta japonica</name>
    <dbReference type="NCBI Taxonomy" id="151549"/>
    <lineage>
        <taxon>Eukaryota</taxon>
        <taxon>Metazoa</taxon>
        <taxon>Ecdysozoa</taxon>
        <taxon>Arthropoda</taxon>
        <taxon>Hexapoda</taxon>
        <taxon>Insecta</taxon>
        <taxon>Pterygota</taxon>
        <taxon>Neoptera</taxon>
        <taxon>Endopterygota</taxon>
        <taxon>Lepidoptera</taxon>
        <taxon>Glossata</taxon>
        <taxon>Ditrysia</taxon>
        <taxon>Tineoidea</taxon>
        <taxon>Psychidae</taxon>
        <taxon>Oiketicinae</taxon>
        <taxon>Eumeta</taxon>
    </lineage>
</organism>
<sequence length="161" mass="17652">MNDIETAYGERISGWRDLARRRDPGPRTFYNYGLACLSRSDEPTRTPNRKLTLAVNGSAPHYGNDCRRFGWLWLVASLAVCSSRRRKNVESYEEIGGLHVNHLAVVVSDYIVGHSSGFAFFDQFARHRSAAAAVEKRPLSGAPAPTTPLAVTGVPAPPLGL</sequence>
<dbReference type="Proteomes" id="UP000299102">
    <property type="component" value="Unassembled WGS sequence"/>
</dbReference>
<dbReference type="EMBL" id="BGZK01000449">
    <property type="protein sequence ID" value="GBP44236.1"/>
    <property type="molecule type" value="Genomic_DNA"/>
</dbReference>
<gene>
    <name evidence="1" type="ORF">EVAR_22120_1</name>
</gene>
<name>A0A4C1VY82_EUMVA</name>
<protein>
    <submittedName>
        <fullName evidence="1">Uncharacterized protein</fullName>
    </submittedName>
</protein>
<accession>A0A4C1VY82</accession>
<dbReference type="AlphaFoldDB" id="A0A4C1VY82"/>
<keyword evidence="2" id="KW-1185">Reference proteome</keyword>
<reference evidence="1 2" key="1">
    <citation type="journal article" date="2019" name="Commun. Biol.">
        <title>The bagworm genome reveals a unique fibroin gene that provides high tensile strength.</title>
        <authorList>
            <person name="Kono N."/>
            <person name="Nakamura H."/>
            <person name="Ohtoshi R."/>
            <person name="Tomita M."/>
            <person name="Numata K."/>
            <person name="Arakawa K."/>
        </authorList>
    </citation>
    <scope>NUCLEOTIDE SEQUENCE [LARGE SCALE GENOMIC DNA]</scope>
</reference>